<dbReference type="InterPro" id="IPR051393">
    <property type="entry name" value="ABC_transporter_permease"/>
</dbReference>
<dbReference type="RefSeq" id="WP_203910888.1">
    <property type="nucleotide sequence ID" value="NZ_BONY01000033.1"/>
</dbReference>
<organism evidence="9 10">
    <name type="scientific">Rhizocola hellebori</name>
    <dbReference type="NCBI Taxonomy" id="1392758"/>
    <lineage>
        <taxon>Bacteria</taxon>
        <taxon>Bacillati</taxon>
        <taxon>Actinomycetota</taxon>
        <taxon>Actinomycetes</taxon>
        <taxon>Micromonosporales</taxon>
        <taxon>Micromonosporaceae</taxon>
        <taxon>Rhizocola</taxon>
    </lineage>
</organism>
<keyword evidence="3" id="KW-1003">Cell membrane</keyword>
<proteinExistence type="inferred from homology"/>
<evidence type="ECO:0000256" key="1">
    <source>
        <dbReference type="ARBA" id="ARBA00004651"/>
    </source>
</evidence>
<reference evidence="9" key="1">
    <citation type="submission" date="2021-01" db="EMBL/GenBank/DDBJ databases">
        <title>Whole genome shotgun sequence of Rhizocola hellebori NBRC 109834.</title>
        <authorList>
            <person name="Komaki H."/>
            <person name="Tamura T."/>
        </authorList>
    </citation>
    <scope>NUCLEOTIDE SEQUENCE</scope>
    <source>
        <strain evidence="9">NBRC 109834</strain>
    </source>
</reference>
<feature type="transmembrane region" description="Helical" evidence="7">
    <location>
        <begin position="20"/>
        <end position="42"/>
    </location>
</feature>
<dbReference type="Gene3D" id="1.10.3720.10">
    <property type="entry name" value="MetI-like"/>
    <property type="match status" value="1"/>
</dbReference>
<protein>
    <submittedName>
        <fullName evidence="9">Sugar ABC transporter permease</fullName>
    </submittedName>
</protein>
<evidence type="ECO:0000256" key="7">
    <source>
        <dbReference type="RuleBase" id="RU363032"/>
    </source>
</evidence>
<dbReference type="InterPro" id="IPR000515">
    <property type="entry name" value="MetI-like"/>
</dbReference>
<dbReference type="GO" id="GO:0055085">
    <property type="term" value="P:transmembrane transport"/>
    <property type="evidence" value="ECO:0007669"/>
    <property type="project" value="InterPro"/>
</dbReference>
<dbReference type="SUPFAM" id="SSF160964">
    <property type="entry name" value="MalF N-terminal region-like"/>
    <property type="match status" value="1"/>
</dbReference>
<keyword evidence="10" id="KW-1185">Reference proteome</keyword>
<dbReference type="SUPFAM" id="SSF161098">
    <property type="entry name" value="MetI-like"/>
    <property type="match status" value="1"/>
</dbReference>
<dbReference type="PANTHER" id="PTHR30193:SF1">
    <property type="entry name" value="ABC TRANSPORTER PERMEASE PROTEIN YESP-RELATED"/>
    <property type="match status" value="1"/>
</dbReference>
<feature type="transmembrane region" description="Helical" evidence="7">
    <location>
        <begin position="288"/>
        <end position="311"/>
    </location>
</feature>
<dbReference type="EMBL" id="BONY01000033">
    <property type="protein sequence ID" value="GIH07084.1"/>
    <property type="molecule type" value="Genomic_DNA"/>
</dbReference>
<comment type="subcellular location">
    <subcellularLocation>
        <location evidence="1 7">Cell membrane</location>
        <topology evidence="1 7">Multi-pass membrane protein</topology>
    </subcellularLocation>
</comment>
<sequence length="318" mass="34505">MSTLVTRGAGRPGTPWRKRLTPYTFVLPTLVGLGLFLIYPLLSAVYFSFTNIRLETLTDPPSFVGWNNWRFLLEDIRLGKAIENTVWLVLVMVPARMLGALLTALFLNQVKRGRGVYRTIFYLPALAPPVAATIAFVLLLKPGTGPVNTLLAKLGMSSPPLWFNDPDWAKPSLVFLALWGIGDLMIIFIAALLDVPAELHEAAALDGANAWQRFRYVTLPGISPVLQFAAITGVIATLQYFTQAAVAASVASGSVTAGGGITNVFGYPNDSTFTYPLRLYTVGFGTGALGYASVLSLVLFAVSLSATLLLLRRFRTFL</sequence>
<feature type="transmembrane region" description="Helical" evidence="7">
    <location>
        <begin position="173"/>
        <end position="195"/>
    </location>
</feature>
<dbReference type="PANTHER" id="PTHR30193">
    <property type="entry name" value="ABC TRANSPORTER PERMEASE PROTEIN"/>
    <property type="match status" value="1"/>
</dbReference>
<dbReference type="Proteomes" id="UP000612899">
    <property type="component" value="Unassembled WGS sequence"/>
</dbReference>
<accession>A0A8J3QBV7</accession>
<dbReference type="PROSITE" id="PS50928">
    <property type="entry name" value="ABC_TM1"/>
    <property type="match status" value="1"/>
</dbReference>
<comment type="caution">
    <text evidence="9">The sequence shown here is derived from an EMBL/GenBank/DDBJ whole genome shotgun (WGS) entry which is preliminary data.</text>
</comment>
<evidence type="ECO:0000256" key="3">
    <source>
        <dbReference type="ARBA" id="ARBA00022475"/>
    </source>
</evidence>
<dbReference type="CDD" id="cd06261">
    <property type="entry name" value="TM_PBP2"/>
    <property type="match status" value="1"/>
</dbReference>
<evidence type="ECO:0000256" key="4">
    <source>
        <dbReference type="ARBA" id="ARBA00022692"/>
    </source>
</evidence>
<evidence type="ECO:0000313" key="9">
    <source>
        <dbReference type="EMBL" id="GIH07084.1"/>
    </source>
</evidence>
<evidence type="ECO:0000256" key="2">
    <source>
        <dbReference type="ARBA" id="ARBA00022448"/>
    </source>
</evidence>
<keyword evidence="5 7" id="KW-1133">Transmembrane helix</keyword>
<evidence type="ECO:0000259" key="8">
    <source>
        <dbReference type="PROSITE" id="PS50928"/>
    </source>
</evidence>
<dbReference type="AlphaFoldDB" id="A0A8J3QBV7"/>
<dbReference type="Gene3D" id="1.20.58.370">
    <property type="entry name" value="MalF N-terminal region-like"/>
    <property type="match status" value="1"/>
</dbReference>
<dbReference type="Pfam" id="PF00528">
    <property type="entry name" value="BPD_transp_1"/>
    <property type="match status" value="1"/>
</dbReference>
<feature type="domain" description="ABC transmembrane type-1" evidence="8">
    <location>
        <begin position="82"/>
        <end position="310"/>
    </location>
</feature>
<dbReference type="InterPro" id="IPR035906">
    <property type="entry name" value="MetI-like_sf"/>
</dbReference>
<dbReference type="InterPro" id="IPR035277">
    <property type="entry name" value="MalF_N"/>
</dbReference>
<evidence type="ECO:0000256" key="5">
    <source>
        <dbReference type="ARBA" id="ARBA00022989"/>
    </source>
</evidence>
<dbReference type="GO" id="GO:0005886">
    <property type="term" value="C:plasma membrane"/>
    <property type="evidence" value="ECO:0007669"/>
    <property type="project" value="UniProtKB-SubCell"/>
</dbReference>
<name>A0A8J3QBV7_9ACTN</name>
<keyword evidence="6 7" id="KW-0472">Membrane</keyword>
<feature type="transmembrane region" description="Helical" evidence="7">
    <location>
        <begin position="86"/>
        <end position="107"/>
    </location>
</feature>
<feature type="transmembrane region" description="Helical" evidence="7">
    <location>
        <begin position="119"/>
        <end position="140"/>
    </location>
</feature>
<keyword evidence="4 7" id="KW-0812">Transmembrane</keyword>
<keyword evidence="2 7" id="KW-0813">Transport</keyword>
<evidence type="ECO:0000256" key="6">
    <source>
        <dbReference type="ARBA" id="ARBA00023136"/>
    </source>
</evidence>
<evidence type="ECO:0000313" key="10">
    <source>
        <dbReference type="Proteomes" id="UP000612899"/>
    </source>
</evidence>
<feature type="transmembrane region" description="Helical" evidence="7">
    <location>
        <begin position="216"/>
        <end position="241"/>
    </location>
</feature>
<comment type="similarity">
    <text evidence="7">Belongs to the binding-protein-dependent transport system permease family.</text>
</comment>
<gene>
    <name evidence="9" type="ORF">Rhe02_51510</name>
</gene>